<dbReference type="EMBL" id="WOEY01000015">
    <property type="protein sequence ID" value="NPT40343.1"/>
    <property type="molecule type" value="Genomic_DNA"/>
</dbReference>
<evidence type="ECO:0000313" key="1">
    <source>
        <dbReference type="EMBL" id="NPT40343.1"/>
    </source>
</evidence>
<proteinExistence type="predicted"/>
<dbReference type="Gene3D" id="3.90.550.10">
    <property type="entry name" value="Spore Coat Polysaccharide Biosynthesis Protein SpsA, Chain A"/>
    <property type="match status" value="1"/>
</dbReference>
<name>A0ABX2BKL7_9BURK</name>
<evidence type="ECO:0000313" key="2">
    <source>
        <dbReference type="Proteomes" id="UP000652198"/>
    </source>
</evidence>
<dbReference type="GO" id="GO:0016740">
    <property type="term" value="F:transferase activity"/>
    <property type="evidence" value="ECO:0007669"/>
    <property type="project" value="UniProtKB-KW"/>
</dbReference>
<accession>A0ABX2BKL7</accession>
<dbReference type="InterPro" id="IPR029044">
    <property type="entry name" value="Nucleotide-diphossugar_trans"/>
</dbReference>
<protein>
    <submittedName>
        <fullName evidence="1">Sugar transferase</fullName>
    </submittedName>
</protein>
<gene>
    <name evidence="1" type="ORF">GNZ12_03240</name>
</gene>
<dbReference type="RefSeq" id="WP_172308972.1">
    <property type="nucleotide sequence ID" value="NZ_WOEY01000015.1"/>
</dbReference>
<keyword evidence="2" id="KW-1185">Reference proteome</keyword>
<organism evidence="1 2">
    <name type="scientific">Paraburkholderia solitsugae</name>
    <dbReference type="NCBI Taxonomy" id="2675748"/>
    <lineage>
        <taxon>Bacteria</taxon>
        <taxon>Pseudomonadati</taxon>
        <taxon>Pseudomonadota</taxon>
        <taxon>Betaproteobacteria</taxon>
        <taxon>Burkholderiales</taxon>
        <taxon>Burkholderiaceae</taxon>
        <taxon>Paraburkholderia</taxon>
    </lineage>
</organism>
<sequence length="313" mass="35231">MHAPIALFVFNRLDHADQTVTALAANDLASESDLFIFSDGPRTSSEAQKVAEVRAHARDITGFRSVTVYEQQSNIGLAASIIRGVTELCDRFGKVIVVEDDIVTSPHFLKFMNDALNIYENDPKVMHVSGCTYPVDPEALGSDDTFFLRVPLCWGWATWKGAWKEYARDFSLADQFTRSMRRSFDFDGTHPYWSQMTLNRRGRLTTWFVFWYATLYVQGGLALFPRTSLANNIGHDGSGSNCEESGQFATRLAEAPIVIHRLATTESPHAYTAHKKYFRKINGSLSRRVARKGIRRAMAIVSASTIVFRMVKI</sequence>
<dbReference type="Proteomes" id="UP000652198">
    <property type="component" value="Unassembled WGS sequence"/>
</dbReference>
<dbReference type="SUPFAM" id="SSF53448">
    <property type="entry name" value="Nucleotide-diphospho-sugar transferases"/>
    <property type="match status" value="1"/>
</dbReference>
<keyword evidence="1" id="KW-0808">Transferase</keyword>
<comment type="caution">
    <text evidence="1">The sequence shown here is derived from an EMBL/GenBank/DDBJ whole genome shotgun (WGS) entry which is preliminary data.</text>
</comment>
<reference evidence="1 2" key="1">
    <citation type="submission" date="2019-11" db="EMBL/GenBank/DDBJ databases">
        <title>Metabolism of dissolved organic matter in forest soils.</title>
        <authorList>
            <person name="Cyle K.T."/>
            <person name="Wilhelm R.C."/>
            <person name="Martinez C.E."/>
        </authorList>
    </citation>
    <scope>NUCLEOTIDE SEQUENCE [LARGE SCALE GENOMIC DNA]</scope>
    <source>
        <strain evidence="1 2">1N</strain>
    </source>
</reference>